<dbReference type="SUPFAM" id="SSF53822">
    <property type="entry name" value="Periplasmic binding protein-like I"/>
    <property type="match status" value="1"/>
</dbReference>
<proteinExistence type="inferred from homology"/>
<evidence type="ECO:0000313" key="5">
    <source>
        <dbReference type="Proteomes" id="UP000240912"/>
    </source>
</evidence>
<dbReference type="OrthoDB" id="827062at2"/>
<dbReference type="Pfam" id="PF13458">
    <property type="entry name" value="Peripla_BP_6"/>
    <property type="match status" value="1"/>
</dbReference>
<dbReference type="InterPro" id="IPR028082">
    <property type="entry name" value="Peripla_BP_I"/>
</dbReference>
<reference evidence="4 5" key="1">
    <citation type="submission" date="2018-03" db="EMBL/GenBank/DDBJ databases">
        <authorList>
            <person name="Keele B.F."/>
        </authorList>
    </citation>
    <scope>NUCLEOTIDE SEQUENCE [LARGE SCALE GENOMIC DNA]</scope>
    <source>
        <strain evidence="4 5">YL28-9</strain>
    </source>
</reference>
<sequence>MRKIRIGLLIPYSGIFRNLRADFRQGLQLGLRNLPANYQIEFAEEFIQTGGKPFVEQALNKLLLFDNVDIVIGVAGTKVILQCADIFEKHRTPVIAVNLGGFVPTYQFRSDYLFHTSLELWKSEWVMGKWAQVHFGADPAVSLSYYEAGYNMHECYRYGLHAAGAASVKLNFISNMTTQPDTLPLINQLEILRPGHTHAMLSGKEATEFLYHYNQKNISSRTALTVHPFVTDECLESADPLAAGFYSAATWTYHLDTAENSAFKSGYESAFADRPNAYSMLAYECGLALSQSATALGQRSVNRESLAESLRGVSALGPRGNFSLKTTPYATMHPVYIRISEVSKKTQQLENRVVDQRPAVSWEQPDILEAAYQNTSGWQNPYLCV</sequence>
<evidence type="ECO:0000256" key="2">
    <source>
        <dbReference type="ARBA" id="ARBA00022729"/>
    </source>
</evidence>
<dbReference type="PANTHER" id="PTHR30483:SF6">
    <property type="entry name" value="PERIPLASMIC BINDING PROTEIN OF ABC TRANSPORTER FOR NATURAL AMINO ACIDS"/>
    <property type="match status" value="1"/>
</dbReference>
<evidence type="ECO:0000313" key="4">
    <source>
        <dbReference type="EMBL" id="PST81842.1"/>
    </source>
</evidence>
<keyword evidence="2" id="KW-0732">Signal</keyword>
<organism evidence="4 5">
    <name type="scientific">Pedobacter yulinensis</name>
    <dbReference type="NCBI Taxonomy" id="2126353"/>
    <lineage>
        <taxon>Bacteria</taxon>
        <taxon>Pseudomonadati</taxon>
        <taxon>Bacteroidota</taxon>
        <taxon>Sphingobacteriia</taxon>
        <taxon>Sphingobacteriales</taxon>
        <taxon>Sphingobacteriaceae</taxon>
        <taxon>Pedobacter</taxon>
    </lineage>
</organism>
<accession>A0A2T3HHD8</accession>
<dbReference type="Gene3D" id="3.40.50.2300">
    <property type="match status" value="2"/>
</dbReference>
<dbReference type="InterPro" id="IPR051010">
    <property type="entry name" value="BCAA_transport"/>
</dbReference>
<gene>
    <name evidence="4" type="ORF">C7T94_18420</name>
</gene>
<evidence type="ECO:0000256" key="1">
    <source>
        <dbReference type="ARBA" id="ARBA00010062"/>
    </source>
</evidence>
<protein>
    <recommendedName>
        <fullName evidence="3">Leucine-binding protein domain-containing protein</fullName>
    </recommendedName>
</protein>
<comment type="similarity">
    <text evidence="1">Belongs to the leucine-binding protein family.</text>
</comment>
<dbReference type="EMBL" id="PYLS01000008">
    <property type="protein sequence ID" value="PST81842.1"/>
    <property type="molecule type" value="Genomic_DNA"/>
</dbReference>
<name>A0A2T3HHD8_9SPHI</name>
<evidence type="ECO:0000259" key="3">
    <source>
        <dbReference type="Pfam" id="PF13458"/>
    </source>
</evidence>
<dbReference type="Proteomes" id="UP000240912">
    <property type="component" value="Unassembled WGS sequence"/>
</dbReference>
<dbReference type="PANTHER" id="PTHR30483">
    <property type="entry name" value="LEUCINE-SPECIFIC-BINDING PROTEIN"/>
    <property type="match status" value="1"/>
</dbReference>
<dbReference type="AlphaFoldDB" id="A0A2T3HHD8"/>
<feature type="domain" description="Leucine-binding protein" evidence="3">
    <location>
        <begin position="3"/>
        <end position="337"/>
    </location>
</feature>
<keyword evidence="5" id="KW-1185">Reference proteome</keyword>
<dbReference type="RefSeq" id="WP_107217430.1">
    <property type="nucleotide sequence ID" value="NZ_KZ686272.1"/>
</dbReference>
<comment type="caution">
    <text evidence="4">The sequence shown here is derived from an EMBL/GenBank/DDBJ whole genome shotgun (WGS) entry which is preliminary data.</text>
</comment>
<dbReference type="InterPro" id="IPR028081">
    <property type="entry name" value="Leu-bd"/>
</dbReference>